<evidence type="ECO:0000259" key="1">
    <source>
        <dbReference type="Pfam" id="PF09347"/>
    </source>
</evidence>
<evidence type="ECO:0000313" key="2">
    <source>
        <dbReference type="EMBL" id="SDG26234.1"/>
    </source>
</evidence>
<protein>
    <recommendedName>
        <fullName evidence="1">DUF1989 domain-containing protein</fullName>
    </recommendedName>
</protein>
<gene>
    <name evidence="2" type="ORF">SAMN05660686_03819</name>
</gene>
<keyword evidence="3" id="KW-1185">Reference proteome</keyword>
<organism evidence="2 3">
    <name type="scientific">Thalassobaculum litoreum DSM 18839</name>
    <dbReference type="NCBI Taxonomy" id="1123362"/>
    <lineage>
        <taxon>Bacteria</taxon>
        <taxon>Pseudomonadati</taxon>
        <taxon>Pseudomonadota</taxon>
        <taxon>Alphaproteobacteria</taxon>
        <taxon>Rhodospirillales</taxon>
        <taxon>Thalassobaculaceae</taxon>
        <taxon>Thalassobaculum</taxon>
    </lineage>
</organism>
<dbReference type="InterPro" id="IPR018959">
    <property type="entry name" value="DUF1989"/>
</dbReference>
<comment type="caution">
    <text evidence="2">The sequence shown here is derived from an EMBL/GenBank/DDBJ whole genome shotgun (WGS) entry which is preliminary data.</text>
</comment>
<accession>A0A8G2BKL9</accession>
<dbReference type="AlphaFoldDB" id="A0A8G2BKL9"/>
<proteinExistence type="predicted"/>
<dbReference type="OrthoDB" id="9772660at2"/>
<dbReference type="Proteomes" id="UP000198615">
    <property type="component" value="Unassembled WGS sequence"/>
</dbReference>
<evidence type="ECO:0000313" key="3">
    <source>
        <dbReference type="Proteomes" id="UP000198615"/>
    </source>
</evidence>
<feature type="domain" description="DUF1989" evidence="1">
    <location>
        <begin position="7"/>
        <end position="171"/>
    </location>
</feature>
<sequence>MSDGATTIPARKGKAARLSAGQAIKVINTPGSQVVDTWAFVEDDMTEFMSMEHSRAYMNRLTPKTGDTLVTNHRRPILMLVEDTSGEVHDTFIAACDRWRYEGLGVEGFHDSCQDNLHNALQGIGLESAETPSPLNLFMNIPWDTEGKIDWKPPVSEPGGYVVLKALVDCVMVFSSCPQDIIPINGINCTPQDAHFVVTDGAAF</sequence>
<dbReference type="Pfam" id="PF09347">
    <property type="entry name" value="DUF1989"/>
    <property type="match status" value="1"/>
</dbReference>
<dbReference type="EMBL" id="FNBW01000013">
    <property type="protein sequence ID" value="SDG26234.1"/>
    <property type="molecule type" value="Genomic_DNA"/>
</dbReference>
<dbReference type="RefSeq" id="WP_093152839.1">
    <property type="nucleotide sequence ID" value="NZ_FNBW01000013.1"/>
</dbReference>
<dbReference type="PANTHER" id="PTHR31527:SF0">
    <property type="entry name" value="RE64534P"/>
    <property type="match status" value="1"/>
</dbReference>
<dbReference type="PANTHER" id="PTHR31527">
    <property type="entry name" value="RE64534P"/>
    <property type="match status" value="1"/>
</dbReference>
<reference evidence="2 3" key="1">
    <citation type="submission" date="2016-10" db="EMBL/GenBank/DDBJ databases">
        <authorList>
            <person name="Varghese N."/>
            <person name="Submissions S."/>
        </authorList>
    </citation>
    <scope>NUCLEOTIDE SEQUENCE [LARGE SCALE GENOMIC DNA]</scope>
    <source>
        <strain evidence="2 3">DSM 18839</strain>
    </source>
</reference>
<name>A0A8G2BKL9_9PROT</name>